<protein>
    <submittedName>
        <fullName evidence="1">Uncharacterized protein</fullName>
    </submittedName>
</protein>
<dbReference type="GeneID" id="79316834"/>
<comment type="caution">
    <text evidence="1">The sequence shown here is derived from an EMBL/GenBank/DDBJ whole genome shotgun (WGS) entry which is preliminary data.</text>
</comment>
<organism evidence="1 2">
    <name type="scientific">Halomarina halobia</name>
    <dbReference type="NCBI Taxonomy" id="3033386"/>
    <lineage>
        <taxon>Archaea</taxon>
        <taxon>Methanobacteriati</taxon>
        <taxon>Methanobacteriota</taxon>
        <taxon>Stenosarchaea group</taxon>
        <taxon>Halobacteria</taxon>
        <taxon>Halobacteriales</taxon>
        <taxon>Natronomonadaceae</taxon>
        <taxon>Halomarina</taxon>
    </lineage>
</organism>
<keyword evidence="2" id="KW-1185">Reference proteome</keyword>
<reference evidence="1 2" key="1">
    <citation type="journal article" date="2019" name="Int. J. Syst. Evol. Microbiol.">
        <title>The Global Catalogue of Microorganisms (GCM) 10K type strain sequencing project: providing services to taxonomists for standard genome sequencing and annotation.</title>
        <authorList>
            <consortium name="The Broad Institute Genomics Platform"/>
            <consortium name="The Broad Institute Genome Sequencing Center for Infectious Disease"/>
            <person name="Wu L."/>
            <person name="Ma J."/>
        </authorList>
    </citation>
    <scope>NUCLEOTIDE SEQUENCE [LARGE SCALE GENOMIC DNA]</scope>
    <source>
        <strain evidence="1 2">PSR21</strain>
    </source>
</reference>
<proteinExistence type="predicted"/>
<evidence type="ECO:0000313" key="1">
    <source>
        <dbReference type="EMBL" id="MFC7316527.1"/>
    </source>
</evidence>
<accession>A0ABD6A8R5</accession>
<dbReference type="AlphaFoldDB" id="A0ABD6A8R5"/>
<name>A0ABD6A8R5_9EURY</name>
<dbReference type="EMBL" id="JBHTBF010000002">
    <property type="protein sequence ID" value="MFC7316527.1"/>
    <property type="molecule type" value="Genomic_DNA"/>
</dbReference>
<gene>
    <name evidence="1" type="ORF">ACFQPE_06900</name>
</gene>
<evidence type="ECO:0000313" key="2">
    <source>
        <dbReference type="Proteomes" id="UP001596547"/>
    </source>
</evidence>
<dbReference type="RefSeq" id="WP_276304209.1">
    <property type="nucleotide sequence ID" value="NZ_CP119992.1"/>
</dbReference>
<sequence>MTGDPVSSSVLLRRLDRVRRTVARWWAGSSLVRLADRTGSTVGRWIRGSRLHRWLTAEPDPQVIVVDLRETYTVGPVVAALDRVGGWLAPRWRASRPRRALAAGVETFAAAPVRLAGLFAVVAICASLVRTLAGAPTEIAVGAHLLALAPALVGVRERRSWADLRESRVGRALSAALAPPDPDG</sequence>
<dbReference type="Proteomes" id="UP001596547">
    <property type="component" value="Unassembled WGS sequence"/>
</dbReference>